<feature type="compositionally biased region" description="Polar residues" evidence="6">
    <location>
        <begin position="229"/>
        <end position="240"/>
    </location>
</feature>
<feature type="region of interest" description="Disordered" evidence="6">
    <location>
        <begin position="111"/>
        <end position="154"/>
    </location>
</feature>
<dbReference type="InterPro" id="IPR027417">
    <property type="entry name" value="P-loop_NTPase"/>
</dbReference>
<dbReference type="GO" id="GO:0006396">
    <property type="term" value="P:RNA processing"/>
    <property type="evidence" value="ECO:0007669"/>
    <property type="project" value="InterPro"/>
</dbReference>
<evidence type="ECO:0000256" key="3">
    <source>
        <dbReference type="ARBA" id="ARBA00022758"/>
    </source>
</evidence>
<dbReference type="Pfam" id="PF01443">
    <property type="entry name" value="Viral_helicase1"/>
    <property type="match status" value="1"/>
</dbReference>
<feature type="compositionally biased region" description="Polar residues" evidence="6">
    <location>
        <begin position="62"/>
        <end position="71"/>
    </location>
</feature>
<evidence type="ECO:0000313" key="10">
    <source>
        <dbReference type="EMBL" id="ARP51816.1"/>
    </source>
</evidence>
<dbReference type="Pfam" id="PF01660">
    <property type="entry name" value="Vmethyltransf"/>
    <property type="match status" value="1"/>
</dbReference>
<dbReference type="GO" id="GO:0004386">
    <property type="term" value="F:helicase activity"/>
    <property type="evidence" value="ECO:0007669"/>
    <property type="project" value="UniProtKB-KW"/>
</dbReference>
<keyword evidence="3" id="KW-0688">Ribosomal frameshifting</keyword>
<feature type="compositionally biased region" description="Basic and acidic residues" evidence="6">
    <location>
        <begin position="1437"/>
        <end position="1465"/>
    </location>
</feature>
<evidence type="ECO:0000256" key="1">
    <source>
        <dbReference type="ARBA" id="ARBA00022679"/>
    </source>
</evidence>
<feature type="compositionally biased region" description="Polar residues" evidence="6">
    <location>
        <begin position="185"/>
        <end position="194"/>
    </location>
</feature>
<gene>
    <name evidence="10" type="primary">ORF1a</name>
</gene>
<dbReference type="SUPFAM" id="SSF52540">
    <property type="entry name" value="P-loop containing nucleoside triphosphate hydrolases"/>
    <property type="match status" value="1"/>
</dbReference>
<feature type="region of interest" description="Disordered" evidence="6">
    <location>
        <begin position="1599"/>
        <end position="1619"/>
    </location>
</feature>
<dbReference type="GO" id="GO:0075523">
    <property type="term" value="P:viral translational frameshifting"/>
    <property type="evidence" value="ECO:0007669"/>
    <property type="project" value="UniProtKB-KW"/>
</dbReference>
<feature type="domain" description="Alphavirus-like MT" evidence="9">
    <location>
        <begin position="593"/>
        <end position="786"/>
    </location>
</feature>
<evidence type="ECO:0000256" key="6">
    <source>
        <dbReference type="SAM" id="MobiDB-lite"/>
    </source>
</evidence>
<feature type="region of interest" description="Disordered" evidence="6">
    <location>
        <begin position="1821"/>
        <end position="1848"/>
    </location>
</feature>
<feature type="region of interest" description="Disordered" evidence="6">
    <location>
        <begin position="1031"/>
        <end position="1070"/>
    </location>
</feature>
<feature type="region of interest" description="Disordered" evidence="6">
    <location>
        <begin position="1"/>
        <end position="97"/>
    </location>
</feature>
<feature type="region of interest" description="Disordered" evidence="6">
    <location>
        <begin position="166"/>
        <end position="280"/>
    </location>
</feature>
<feature type="region of interest" description="Disordered" evidence="6">
    <location>
        <begin position="1534"/>
        <end position="1564"/>
    </location>
</feature>
<keyword evidence="1 10" id="KW-0808">Transferase</keyword>
<dbReference type="InterPro" id="IPR002588">
    <property type="entry name" value="Alphavirus-like_MT_dom"/>
</dbReference>
<dbReference type="PROSITE" id="PS51657">
    <property type="entry name" value="PSRV_HELICASE"/>
    <property type="match status" value="1"/>
</dbReference>
<evidence type="ECO:0000256" key="2">
    <source>
        <dbReference type="ARBA" id="ARBA00022741"/>
    </source>
</evidence>
<organism evidence="10">
    <name type="scientific">Grapevine leafroll-associated virus 4</name>
    <dbReference type="NCBI Taxonomy" id="70177"/>
    <lineage>
        <taxon>Viruses</taxon>
        <taxon>Riboviria</taxon>
        <taxon>Orthornavirae</taxon>
        <taxon>Kitrinoviricota</taxon>
        <taxon>Alsuviricetes</taxon>
        <taxon>Martellivirales</taxon>
        <taxon>Closteroviridae</taxon>
        <taxon>Ampelovirus</taxon>
        <taxon>Ampelovirus tetravitis</taxon>
    </lineage>
</organism>
<dbReference type="GO" id="GO:0032259">
    <property type="term" value="P:methylation"/>
    <property type="evidence" value="ECO:0007669"/>
    <property type="project" value="UniProtKB-KW"/>
</dbReference>
<sequence>MPRPSSFSDDPPLAAPSHSSFPNPTAAHQVWIPKTTYKNNTSVISGSTAHRTRKTEQERAQGPQSKFSNLTAKGKAALKGKGKQATDQPRKPSNKELATVYRSCGRVLSYNSKIPASAPRSNSVSSASSSPKSYISSSCSYHSSISSGPSFSLPKQYTSVADVKEAIKFNSPSPPTSPKQPVRNVPTQKPQFGTVSLPETHKVQASRGSNPPSSGTKSKAETTVYKPDGSSSSKALSQNAPKAGISAAQHSGALPDRDQPRRVNNWGNIRRKPDSEFPQKPEINFQALKSVGDVRKLQIFPSELTLRSQERLCNVLDTINHSANDVAKSYVISRIQGDSLKAMHHLFLITNSGRVHFFNPLGYYVGQVVVNEPTWFYGRIAGSAKNMYLSLGNSKTSKCFLKSRFPTLAEFLANDWAKGKSSLRHVSVFDPVKNRNWRGDRGFCWLPLYLNSELPLTQYPTGGLVRLFTLYDKFGPVPIVKSGKYYHYDVKGKKHIKFPNVWVGAQNQDVTEDITTWEDCNSDPLLRTAVDSVLKRTVLKETSNFQTNIDNLFDKALTHTLSSTRNEKLTISQHLTAEEFELLKGYFGLPYLGNGNAPRNPHSLLNAMREVFNKLYAKTFRGVSVSDIGGNLSTAVFSDCSNTHICMPILDAKDAARQTRSAIALFNSLDSKIEGKFLLAKRLQTLNNISFCHDAVPKCAVKSTAIVMVDVYDMHLKLLIKAMEKKGALIARCCFMFPPELLNTDGIVVHPETSVVVTRSGQTVSYNIANTADSYTHNLENVMSFLKTSSLRSDTGFLYSVELVNQNGPYMDFQIALSRGTSTKPGLRSFQAWLKNKSEVIVQKLLDDGSVSNLKLIVDRDFVRRVLSYSANVCNTLDDRTYEYVLSNIRSQTTMMIVGSKIVHNKVDISNDVIVELPGTFLKEAVKRRRRAVEQAKKSNPGFFRKLLANIFSFPRRLISFIVSAIRRLLPTKIRKTFDQLLDDPGLISDCADVIVTETSNDVSDVVLKNEILEDVLNAVKDLTLLSAPEPEPEIVEEPEGEENSEEIEVSNSRKQKRGKSTDAHIRREGLKGGANGNWYDFILPKKASAKTGSSILADLWRLVRKLDLAFRNSKIMGLVMKLLKLILKVLKVVLGMLVADPQKFYPNKQEKLSPLQSVAQSVKSILGSFLEALVSFIDNSILGKVLGVIGEAKECLVDNINDFSTNVTNRTIDGLKTRIACGFKTIGLKPPKGWLKDSSVATLVLEKVMSELKRAPLFPLAASVLITLVASKRIREKVLGFTNKVVCFIESIKIKRPIFLCSIILGAILKNLSRFAFTLAPFEDCKEMCVGMLFSNVVHSAYNSYQQPNMSNRLELLTNFLMLQSNMDILTSVITFERRMDEGTVTKDVTNVEPKLSTLELNSDIEEVINNFRTSVDSMRAGKRSPITPSMEVGETSEKKPVKTSSDTKSETKGTKVRVEKAKGKEIREPAAQEEKKFPKVKGKGVQITEVEDVGTSKTGDTKLKEKEPLDENVRFPKPTTINLERVRESVFSEEESNAAVDKSTNVAVPEESNELQLKETEEESRQFLDEIIEQFNRGLMDNELDDKDDSTTVLAGVKNESSDQEDSESSSDISVEDVVVLDTASDSSEEPLHETVGELPHLNCSCGLNIDVKPFTVPGPLPLLKGDKLNGREAWFYSRKGDGYSYVGGSHVSRGWLNILNRYISNTGLNPNLFDHCLIQKYECGAGIPYHKDNEPVYPKNNPILTIHVSGEGMFSIRCNNGSGEVLLKPPSWFLMPFGFQITHQHSVTCATVRVSMTFRSTEVITSLDGVNRSLQLAVRGGGSNSQNHSSTEDKPKGNASTDVSLRPQTTLLKTVKSGNGENSLLDVCAKNTGVKITSVSDLLDKESYKGMKHYVSISGNVGAVIEAFLYNLHELHKEISVISKALEQPEILVGKRREVYSSCIPDLDRLKVCKQPETLLSSAVNSLYGSIEQKKIIFSTDKSLETEDEVLYLTPANISFALKRCIGMFQMMSKLTLVDIERAIVGCKFINAVPGAGKTHEIKLLMKSHAQNKFTKGLMIVLTSSRNAAESLNTYWEDELNDKRVLVMTVDSFVFSGGKFSSREVESVLLDECYMSHAGLCILISAITNPSSLSFYGDRRQVPFVNRNPIFRDTMGMLNIKGGDYSEKLLTYRCPADICYWMSTIDFLKPGARLYSGKVTTVKDKRPLKSVKVTPFSPNQLDFMKSVDRVMTFTQMEKTDLISKFQIAGFGNKEEATNLIGTVAESQGETYARVALVRTKAADDPVFGSFPHRLVALTRHTVSLQFVCLPNKMSKGIGSDCKMIEKLEASVAKTFVVQHHV</sequence>
<dbReference type="InterPro" id="IPR027351">
    <property type="entry name" value="(+)RNA_virus_helicase_core_dom"/>
</dbReference>
<dbReference type="Gene3D" id="2.60.120.590">
    <property type="entry name" value="Alpha-ketoglutarate-dependent dioxygenase AlkB-like"/>
    <property type="match status" value="1"/>
</dbReference>
<keyword evidence="10" id="KW-0347">Helicase</keyword>
<dbReference type="PROSITE" id="PS51471">
    <property type="entry name" value="FE2OG_OXY"/>
    <property type="match status" value="1"/>
</dbReference>
<evidence type="ECO:0000256" key="5">
    <source>
        <dbReference type="ARBA" id="ARBA00022840"/>
    </source>
</evidence>
<proteinExistence type="predicted"/>
<accession>A0A5A4DPE9</accession>
<dbReference type="PROSITE" id="PS51743">
    <property type="entry name" value="ALPHAVIRUS_MT"/>
    <property type="match status" value="1"/>
</dbReference>
<dbReference type="GO" id="GO:0016787">
    <property type="term" value="F:hydrolase activity"/>
    <property type="evidence" value="ECO:0007669"/>
    <property type="project" value="UniProtKB-KW"/>
</dbReference>
<reference evidence="10" key="1">
    <citation type="submission" date="2017-03" db="EMBL/GenBank/DDBJ databases">
        <authorList>
            <person name="Rasool S."/>
            <person name="Al Rwahnih M."/>
            <person name="Naz S."/>
        </authorList>
    </citation>
    <scope>NUCLEOTIDE SEQUENCE</scope>
    <source>
        <strain evidence="10">LH3</strain>
    </source>
</reference>
<evidence type="ECO:0000256" key="4">
    <source>
        <dbReference type="ARBA" id="ARBA00022801"/>
    </source>
</evidence>
<keyword evidence="5" id="KW-0067">ATP-binding</keyword>
<dbReference type="InterPro" id="IPR037151">
    <property type="entry name" value="AlkB-like_sf"/>
</dbReference>
<feature type="compositionally biased region" description="Low complexity" evidence="6">
    <location>
        <begin position="115"/>
        <end position="154"/>
    </location>
</feature>
<dbReference type="GO" id="GO:0005524">
    <property type="term" value="F:ATP binding"/>
    <property type="evidence" value="ECO:0007669"/>
    <property type="project" value="UniProtKB-KW"/>
</dbReference>
<feature type="domain" description="Fe2OG dioxygenase" evidence="7">
    <location>
        <begin position="1715"/>
        <end position="1805"/>
    </location>
</feature>
<feature type="compositionally biased region" description="Basic and acidic residues" evidence="6">
    <location>
        <begin position="1060"/>
        <end position="1070"/>
    </location>
</feature>
<dbReference type="GO" id="GO:0008174">
    <property type="term" value="F:mRNA methyltransferase activity"/>
    <property type="evidence" value="ECO:0007669"/>
    <property type="project" value="UniProtKB-UniRule"/>
</dbReference>
<feature type="compositionally biased region" description="Polar residues" evidence="6">
    <location>
        <begin position="36"/>
        <end position="49"/>
    </location>
</feature>
<feature type="compositionally biased region" description="Polar residues" evidence="6">
    <location>
        <begin position="206"/>
        <end position="217"/>
    </location>
</feature>
<dbReference type="GO" id="GO:0016556">
    <property type="term" value="P:mRNA modification"/>
    <property type="evidence" value="ECO:0007669"/>
    <property type="project" value="InterPro"/>
</dbReference>
<keyword evidence="2" id="KW-0547">Nucleotide-binding</keyword>
<dbReference type="Gene3D" id="3.40.50.300">
    <property type="entry name" value="P-loop containing nucleotide triphosphate hydrolases"/>
    <property type="match status" value="2"/>
</dbReference>
<feature type="domain" description="(+)RNA virus helicase C-terminal" evidence="8">
    <location>
        <begin position="2006"/>
        <end position="2344"/>
    </location>
</feature>
<name>A0A5A4DPE9_9CLOS</name>
<dbReference type="InterPro" id="IPR005123">
    <property type="entry name" value="Oxoglu/Fe-dep_dioxygenase_dom"/>
</dbReference>
<dbReference type="EMBL" id="KY821095">
    <property type="protein sequence ID" value="ARP51816.1"/>
    <property type="molecule type" value="Genomic_RNA"/>
</dbReference>
<dbReference type="SUPFAM" id="SSF51197">
    <property type="entry name" value="Clavaminate synthase-like"/>
    <property type="match status" value="1"/>
</dbReference>
<feature type="compositionally biased region" description="Acidic residues" evidence="6">
    <location>
        <begin position="1031"/>
        <end position="1049"/>
    </location>
</feature>
<evidence type="ECO:0000259" key="8">
    <source>
        <dbReference type="PROSITE" id="PS51657"/>
    </source>
</evidence>
<evidence type="ECO:0000259" key="9">
    <source>
        <dbReference type="PROSITE" id="PS51743"/>
    </source>
</evidence>
<keyword evidence="4" id="KW-0378">Hydrolase</keyword>
<keyword evidence="10" id="KW-0489">Methyltransferase</keyword>
<feature type="region of interest" description="Disordered" evidence="6">
    <location>
        <begin position="1421"/>
        <end position="1465"/>
    </location>
</feature>
<evidence type="ECO:0000259" key="7">
    <source>
        <dbReference type="PROSITE" id="PS51471"/>
    </source>
</evidence>
<dbReference type="GO" id="GO:0003723">
    <property type="term" value="F:RNA binding"/>
    <property type="evidence" value="ECO:0007669"/>
    <property type="project" value="InterPro"/>
</dbReference>
<protein>
    <submittedName>
        <fullName evidence="10">Methyltransferase and helicase domain protein</fullName>
    </submittedName>
</protein>